<feature type="binding site" evidence="9">
    <location>
        <position position="406"/>
    </location>
    <ligand>
        <name>substrate</name>
    </ligand>
</feature>
<keyword evidence="4 9" id="KW-0028">Amino-acid biosynthesis</keyword>
<dbReference type="GO" id="GO:0006592">
    <property type="term" value="P:ornithine biosynthetic process"/>
    <property type="evidence" value="ECO:0007669"/>
    <property type="project" value="TreeGrafter"/>
</dbReference>
<keyword evidence="5 9" id="KW-0808">Transferase</keyword>
<dbReference type="HOGENOM" id="CLU_027172_1_0_6"/>
<dbReference type="HAMAP" id="MF_01106">
    <property type="entry name" value="ArgJ"/>
    <property type="match status" value="1"/>
</dbReference>
<dbReference type="Gene3D" id="3.10.20.340">
    <property type="entry name" value="ArgJ beta chain, C-terminal domain"/>
    <property type="match status" value="1"/>
</dbReference>
<dbReference type="KEGG" id="sde:Sde_0857"/>
<keyword evidence="9" id="KW-0963">Cytoplasm</keyword>
<dbReference type="PANTHER" id="PTHR23100">
    <property type="entry name" value="ARGININE BIOSYNTHESIS BIFUNCTIONAL PROTEIN ARGJ"/>
    <property type="match status" value="1"/>
</dbReference>
<dbReference type="Pfam" id="PF01960">
    <property type="entry name" value="ArgJ"/>
    <property type="match status" value="1"/>
</dbReference>
<dbReference type="GO" id="GO:0006526">
    <property type="term" value="P:L-arginine biosynthetic process"/>
    <property type="evidence" value="ECO:0007669"/>
    <property type="project" value="UniProtKB-UniRule"/>
</dbReference>
<protein>
    <recommendedName>
        <fullName evidence="9">Arginine biosynthesis bifunctional protein ArgJ</fullName>
    </recommendedName>
    <domain>
        <recommendedName>
            <fullName evidence="9">Glutamate N-acetyltransferase</fullName>
            <ecNumber evidence="9">2.3.1.35</ecNumber>
        </recommendedName>
        <alternativeName>
            <fullName evidence="9">Ornithine acetyltransferase</fullName>
            <shortName evidence="9">OATase</shortName>
        </alternativeName>
        <alternativeName>
            <fullName evidence="9">Ornithine transacetylase</fullName>
        </alternativeName>
    </domain>
    <domain>
        <recommendedName>
            <fullName evidence="9">Amino-acid acetyltransferase</fullName>
            <ecNumber evidence="9">2.3.1.1</ecNumber>
        </recommendedName>
        <alternativeName>
            <fullName evidence="9">N-acetylglutamate synthase</fullName>
            <shortName evidence="9">AGSase</shortName>
        </alternativeName>
    </domain>
    <component>
        <recommendedName>
            <fullName evidence="9">Arginine biosynthesis bifunctional protein ArgJ alpha chain</fullName>
        </recommendedName>
    </component>
    <component>
        <recommendedName>
            <fullName evidence="9">Arginine biosynthesis bifunctional protein ArgJ beta chain</fullName>
        </recommendedName>
    </component>
</protein>
<dbReference type="FunFam" id="3.10.20.340:FF:000001">
    <property type="entry name" value="Arginine biosynthesis bifunctional protein ArgJ, chloroplastic"/>
    <property type="match status" value="1"/>
</dbReference>
<keyword evidence="6 9" id="KW-0068">Autocatalytic cleavage</keyword>
<evidence type="ECO:0000256" key="9">
    <source>
        <dbReference type="HAMAP-Rule" id="MF_01106"/>
    </source>
</evidence>
<comment type="subunit">
    <text evidence="2 9">Heterotetramer of two alpha and two beta chains.</text>
</comment>
<dbReference type="PANTHER" id="PTHR23100:SF0">
    <property type="entry name" value="ARGININE BIOSYNTHESIS BIFUNCTIONAL PROTEIN ARGJ, MITOCHONDRIAL"/>
    <property type="match status" value="1"/>
</dbReference>
<dbReference type="GO" id="GO:0005737">
    <property type="term" value="C:cytoplasm"/>
    <property type="evidence" value="ECO:0007669"/>
    <property type="project" value="UniProtKB-SubCell"/>
</dbReference>
<dbReference type="EMBL" id="CP000282">
    <property type="protein sequence ID" value="ABD80119.1"/>
    <property type="molecule type" value="Genomic_DNA"/>
</dbReference>
<dbReference type="EC" id="2.3.1.35" evidence="9"/>
<keyword evidence="7 9" id="KW-0012">Acyltransferase</keyword>
<feature type="binding site" evidence="9">
    <location>
        <position position="190"/>
    </location>
    <ligand>
        <name>substrate</name>
    </ligand>
</feature>
<dbReference type="EC" id="2.3.1.1" evidence="9"/>
<comment type="pathway">
    <text evidence="9">Amino-acid biosynthesis; L-arginine biosynthesis; L-ornithine and N-acetyl-L-glutamate from L-glutamate and N(2)-acetyl-L-ornithine (cyclic): step 1/1.</text>
</comment>
<dbReference type="MEROPS" id="T05.001"/>
<name>Q21MG0_SACD2</name>
<keyword evidence="3 9" id="KW-0055">Arginine biosynthesis</keyword>
<evidence type="ECO:0000313" key="11">
    <source>
        <dbReference type="Proteomes" id="UP000001947"/>
    </source>
</evidence>
<gene>
    <name evidence="9" type="primary">argJ</name>
    <name evidence="10" type="ordered locus">Sde_0857</name>
</gene>
<dbReference type="GeneID" id="98612539"/>
<feature type="site" description="Involved in the stabilization of negative charge on the oxyanion by the formation of the oxyanion hole" evidence="9">
    <location>
        <position position="117"/>
    </location>
</feature>
<dbReference type="AlphaFoldDB" id="Q21MG0"/>
<dbReference type="Gene3D" id="3.60.70.12">
    <property type="entry name" value="L-amino peptidase D-ALA esterase/amidase"/>
    <property type="match status" value="1"/>
</dbReference>
<evidence type="ECO:0000256" key="3">
    <source>
        <dbReference type="ARBA" id="ARBA00022571"/>
    </source>
</evidence>
<comment type="catalytic activity">
    <reaction evidence="8 9">
        <text>N(2)-acetyl-L-ornithine + L-glutamate = N-acetyl-L-glutamate + L-ornithine</text>
        <dbReference type="Rhea" id="RHEA:15349"/>
        <dbReference type="ChEBI" id="CHEBI:29985"/>
        <dbReference type="ChEBI" id="CHEBI:44337"/>
        <dbReference type="ChEBI" id="CHEBI:46911"/>
        <dbReference type="ChEBI" id="CHEBI:57805"/>
        <dbReference type="EC" id="2.3.1.35"/>
    </reaction>
</comment>
<comment type="pathway">
    <text evidence="9">Amino-acid biosynthesis; L-arginine biosynthesis; N(2)-acetyl-L-ornithine from L-glutamate: step 1/4.</text>
</comment>
<dbReference type="GO" id="GO:0004358">
    <property type="term" value="F:L-glutamate N-acetyltransferase activity, acting on acetyl-L-ornithine as donor"/>
    <property type="evidence" value="ECO:0007669"/>
    <property type="project" value="UniProtKB-UniRule"/>
</dbReference>
<feature type="site" description="Involved in the stabilization of negative charge on the oxyanion by the formation of the oxyanion hole" evidence="9">
    <location>
        <position position="116"/>
    </location>
</feature>
<dbReference type="InterPro" id="IPR016117">
    <property type="entry name" value="ArgJ-like_dom_sf"/>
</dbReference>
<dbReference type="OrthoDB" id="9804242at2"/>
<evidence type="ECO:0000256" key="6">
    <source>
        <dbReference type="ARBA" id="ARBA00022813"/>
    </source>
</evidence>
<dbReference type="RefSeq" id="WP_011467340.1">
    <property type="nucleotide sequence ID" value="NC_007912.1"/>
</dbReference>
<dbReference type="STRING" id="203122.Sde_0857"/>
<dbReference type="GO" id="GO:0004042">
    <property type="term" value="F:L-glutamate N-acetyltransferase activity"/>
    <property type="evidence" value="ECO:0007669"/>
    <property type="project" value="UniProtKB-UniRule"/>
</dbReference>
<keyword evidence="9" id="KW-0511">Multifunctional enzyme</keyword>
<dbReference type="eggNOG" id="COG1364">
    <property type="taxonomic scope" value="Bacteria"/>
</dbReference>
<accession>Q21MG0</accession>
<organism evidence="10 11">
    <name type="scientific">Saccharophagus degradans (strain 2-40 / ATCC 43961 / DSM 17024)</name>
    <dbReference type="NCBI Taxonomy" id="203122"/>
    <lineage>
        <taxon>Bacteria</taxon>
        <taxon>Pseudomonadati</taxon>
        <taxon>Pseudomonadota</taxon>
        <taxon>Gammaproteobacteria</taxon>
        <taxon>Cellvibrionales</taxon>
        <taxon>Cellvibrionaceae</taxon>
        <taxon>Saccharophagus</taxon>
    </lineage>
</organism>
<sequence length="406" mass="43146">MAVGPDIWPEMHIIDGVRIGVAQGGIKRAGRDDVTLFEICEGARVAGVFTQNAFCAEPVKIAKQHLAKQNVRYLLINSGNANACTGKLGNAAAMKTCNALAGLTQVDASSVIPFSTGVIGELLPADKIINVLPQAIESLDADNWTRAGRSIMTTDTRPKGASCEVNLGDKVVKITGISKGAGMINPNMATMLAYIATDADVDQALLNKLAKRAANLSFNRITIDGDTSTNDACMVIATGKAGNATLVDEASPEAETFAFALIDVYQQLAQQIVRDGEGATKFISVHVRGGATHQECVDVAYAIAHSPLIKTAMFASDPNWGRIICAIGYAGVPNLDVDGVKVWLDETLIVEDGGRAASYTEEQGQAVVSKAEFAINVDLGRGDFEDVIWTSDLSHEYIRINAEYRS</sequence>
<feature type="binding site" evidence="9">
    <location>
        <position position="277"/>
    </location>
    <ligand>
        <name>substrate</name>
    </ligand>
</feature>
<evidence type="ECO:0000256" key="7">
    <source>
        <dbReference type="ARBA" id="ARBA00023315"/>
    </source>
</evidence>
<feature type="chain" id="PRO_5023230838" description="Arginine biosynthesis bifunctional protein ArgJ beta chain" evidence="9">
    <location>
        <begin position="190"/>
        <end position="406"/>
    </location>
</feature>
<dbReference type="SUPFAM" id="SSF56266">
    <property type="entry name" value="DmpA/ArgJ-like"/>
    <property type="match status" value="1"/>
</dbReference>
<feature type="active site" description="Nucleophile" evidence="9">
    <location>
        <position position="190"/>
    </location>
</feature>
<reference evidence="10 11" key="1">
    <citation type="journal article" date="2008" name="PLoS Genet.">
        <title>Complete genome sequence of the complex carbohydrate-degrading marine bacterium, Saccharophagus degradans strain 2-40 T.</title>
        <authorList>
            <person name="Weiner R.M."/>
            <person name="Taylor L.E.II."/>
            <person name="Henrissat B."/>
            <person name="Hauser L."/>
            <person name="Land M."/>
            <person name="Coutinho P.M."/>
            <person name="Rancurel C."/>
            <person name="Saunders E.H."/>
            <person name="Longmire A.G."/>
            <person name="Zhang H."/>
            <person name="Bayer E.A."/>
            <person name="Gilbert H.J."/>
            <person name="Larimer F."/>
            <person name="Zhulin I.B."/>
            <person name="Ekborg N.A."/>
            <person name="Lamed R."/>
            <person name="Richardson P.M."/>
            <person name="Borovok I."/>
            <person name="Hutcheson S."/>
        </authorList>
    </citation>
    <scope>NUCLEOTIDE SEQUENCE [LARGE SCALE GENOMIC DNA]</scope>
    <source>
        <strain evidence="11">2-40 / ATCC 43961 / DSM 17024</strain>
    </source>
</reference>
<comment type="similarity">
    <text evidence="1 9">Belongs to the ArgJ family.</text>
</comment>
<dbReference type="Proteomes" id="UP000001947">
    <property type="component" value="Chromosome"/>
</dbReference>
<feature type="site" description="Cleavage; by autolysis" evidence="9">
    <location>
        <begin position="189"/>
        <end position="190"/>
    </location>
</feature>
<evidence type="ECO:0000256" key="4">
    <source>
        <dbReference type="ARBA" id="ARBA00022605"/>
    </source>
</evidence>
<evidence type="ECO:0000256" key="1">
    <source>
        <dbReference type="ARBA" id="ARBA00006774"/>
    </source>
</evidence>
<feature type="binding site" evidence="9">
    <location>
        <position position="179"/>
    </location>
    <ligand>
        <name>substrate</name>
    </ligand>
</feature>
<keyword evidence="11" id="KW-1185">Reference proteome</keyword>
<feature type="binding site" evidence="9">
    <location>
        <position position="153"/>
    </location>
    <ligand>
        <name>substrate</name>
    </ligand>
</feature>
<dbReference type="NCBIfam" id="TIGR00120">
    <property type="entry name" value="ArgJ"/>
    <property type="match status" value="1"/>
</dbReference>
<dbReference type="CDD" id="cd02152">
    <property type="entry name" value="OAT"/>
    <property type="match status" value="1"/>
</dbReference>
<dbReference type="InterPro" id="IPR042195">
    <property type="entry name" value="ArgJ_beta_C"/>
</dbReference>
<dbReference type="FunFam" id="3.60.70.12:FF:000001">
    <property type="entry name" value="Arginine biosynthesis bifunctional protein ArgJ, chloroplastic"/>
    <property type="match status" value="1"/>
</dbReference>
<proteinExistence type="inferred from homology"/>
<feature type="binding site" evidence="9">
    <location>
        <position position="401"/>
    </location>
    <ligand>
        <name>substrate</name>
    </ligand>
</feature>
<comment type="catalytic activity">
    <reaction evidence="9">
        <text>L-glutamate + acetyl-CoA = N-acetyl-L-glutamate + CoA + H(+)</text>
        <dbReference type="Rhea" id="RHEA:24292"/>
        <dbReference type="ChEBI" id="CHEBI:15378"/>
        <dbReference type="ChEBI" id="CHEBI:29985"/>
        <dbReference type="ChEBI" id="CHEBI:44337"/>
        <dbReference type="ChEBI" id="CHEBI:57287"/>
        <dbReference type="ChEBI" id="CHEBI:57288"/>
        <dbReference type="EC" id="2.3.1.1"/>
    </reaction>
</comment>
<comment type="subcellular location">
    <subcellularLocation>
        <location evidence="9">Cytoplasm</location>
    </subcellularLocation>
</comment>
<comment type="function">
    <text evidence="9">Catalyzes two activities which are involved in the cyclic version of arginine biosynthesis: the synthesis of N-acetylglutamate from glutamate and acetyl-CoA as the acetyl donor, and of ornithine by transacetylation between N(2)-acetylornithine and glutamate.</text>
</comment>
<evidence type="ECO:0000313" key="10">
    <source>
        <dbReference type="EMBL" id="ABD80119.1"/>
    </source>
</evidence>
<evidence type="ECO:0000256" key="2">
    <source>
        <dbReference type="ARBA" id="ARBA00011475"/>
    </source>
</evidence>
<dbReference type="InterPro" id="IPR002813">
    <property type="entry name" value="Arg_biosynth_ArgJ"/>
</dbReference>
<feature type="chain" id="PRO_5023230839" description="Arginine biosynthesis bifunctional protein ArgJ alpha chain" evidence="9">
    <location>
        <begin position="1"/>
        <end position="189"/>
    </location>
</feature>
<dbReference type="NCBIfam" id="NF003802">
    <property type="entry name" value="PRK05388.1"/>
    <property type="match status" value="1"/>
</dbReference>
<dbReference type="UniPathway" id="UPA00068">
    <property type="reaction ID" value="UER00106"/>
</dbReference>
<evidence type="ECO:0000256" key="5">
    <source>
        <dbReference type="ARBA" id="ARBA00022679"/>
    </source>
</evidence>
<evidence type="ECO:0000256" key="8">
    <source>
        <dbReference type="ARBA" id="ARBA00049439"/>
    </source>
</evidence>